<dbReference type="Proteomes" id="UP000187203">
    <property type="component" value="Unassembled WGS sequence"/>
</dbReference>
<dbReference type="OrthoDB" id="120976at2759"/>
<dbReference type="PANTHER" id="PTHR47818">
    <property type="entry name" value="RNI-LIKE SUPERFAMILY PROTEIN"/>
    <property type="match status" value="1"/>
</dbReference>
<dbReference type="Pfam" id="PF13516">
    <property type="entry name" value="LRR_6"/>
    <property type="match status" value="1"/>
</dbReference>
<gene>
    <name evidence="1" type="ORF">COLO4_08163</name>
</gene>
<dbReference type="Gene3D" id="3.80.10.10">
    <property type="entry name" value="Ribonuclease Inhibitor"/>
    <property type="match status" value="1"/>
</dbReference>
<dbReference type="SUPFAM" id="SSF52047">
    <property type="entry name" value="RNI-like"/>
    <property type="match status" value="1"/>
</dbReference>
<dbReference type="InterPro" id="IPR001611">
    <property type="entry name" value="Leu-rich_rpt"/>
</dbReference>
<proteinExistence type="predicted"/>
<dbReference type="STRING" id="93759.A0A1R3KH06"/>
<dbReference type="SMART" id="SM00368">
    <property type="entry name" value="LRR_RI"/>
    <property type="match status" value="4"/>
</dbReference>
<evidence type="ECO:0000313" key="2">
    <source>
        <dbReference type="Proteomes" id="UP000187203"/>
    </source>
</evidence>
<dbReference type="PROSITE" id="PS51450">
    <property type="entry name" value="LRR"/>
    <property type="match status" value="1"/>
</dbReference>
<dbReference type="EMBL" id="AWUE01013625">
    <property type="protein sequence ID" value="OMP06386.1"/>
    <property type="molecule type" value="Genomic_DNA"/>
</dbReference>
<name>A0A1R3KH06_9ROSI</name>
<organism evidence="1 2">
    <name type="scientific">Corchorus olitorius</name>
    <dbReference type="NCBI Taxonomy" id="93759"/>
    <lineage>
        <taxon>Eukaryota</taxon>
        <taxon>Viridiplantae</taxon>
        <taxon>Streptophyta</taxon>
        <taxon>Embryophyta</taxon>
        <taxon>Tracheophyta</taxon>
        <taxon>Spermatophyta</taxon>
        <taxon>Magnoliopsida</taxon>
        <taxon>eudicotyledons</taxon>
        <taxon>Gunneridae</taxon>
        <taxon>Pentapetalae</taxon>
        <taxon>rosids</taxon>
        <taxon>malvids</taxon>
        <taxon>Malvales</taxon>
        <taxon>Malvaceae</taxon>
        <taxon>Grewioideae</taxon>
        <taxon>Apeibeae</taxon>
        <taxon>Corchorus</taxon>
    </lineage>
</organism>
<dbReference type="PANTHER" id="PTHR47818:SF2">
    <property type="entry name" value="F-BOX DOMAIN-CONTAINING PROTEIN"/>
    <property type="match status" value="1"/>
</dbReference>
<keyword evidence="2" id="KW-1185">Reference proteome</keyword>
<dbReference type="InterPro" id="IPR032675">
    <property type="entry name" value="LRR_dom_sf"/>
</dbReference>
<accession>A0A1R3KH06</accession>
<comment type="caution">
    <text evidence="1">The sequence shown here is derived from an EMBL/GenBank/DDBJ whole genome shotgun (WGS) entry which is preliminary data.</text>
</comment>
<evidence type="ECO:0000313" key="1">
    <source>
        <dbReference type="EMBL" id="OMP06386.1"/>
    </source>
</evidence>
<sequence length="657" mass="73379">MQKSGQWRMVKVPSLVSLSIDVVKRELLHGDDFIPHIYELPPELFNSLVKCLPPSTLQKLQTEMPFKTYDDYESTSDYIKSSRKRGRSGNFNTAWKELFTLRWPDLVDRIEPDDWQQIYWETHVQNCLDEAAELALLPSFGGCLGEIQISEKILRYIGYVDHMEDMPVIFNWQGIAVNTSPAVAVMMFETSKCALCCRILSTFEELQVTKLGCTVDPICGTCINITTFEFHRIEVMDHLFGVIEENVSSYLNGSVFYVIQLWCTKADGLCKLLSQNCKTLTSLKFIHCKLSSTFVDAICDSLSLRGAETHQIQHFSISSSSFLEPDPVNSAHRLASFLSSGRSLRSLKLCNSHLDWNFARRVLSTLLDASSSISILDLSENNITGWLLNFNWRSSALLSSLGVAQSLQSLCVLNLRGNNLQKDDASNLKYALVQMPSLETLDLSDNPIEDDGIRCLIPYIAEASKTFSPLDHLNLENCELSHDGVTQLLNALSTLRKPLNSLSIADNGLGSQVAEALGNFWSTSIQVFNLEGIGLGPSGFRKLQDVIMEDLMLVEINISKNRGGIETSKFLSKLIQQAPKLVAVNAAYNLMPVESLTFICSALKTARGHLKQVDLTGNIWDYQPSHDAMLSEFQHNGKPILILPSSVASNVHYDDDP</sequence>
<dbReference type="AlphaFoldDB" id="A0A1R3KH06"/>
<reference evidence="2" key="1">
    <citation type="submission" date="2013-09" db="EMBL/GenBank/DDBJ databases">
        <title>Corchorus olitorius genome sequencing.</title>
        <authorList>
            <person name="Alam M."/>
            <person name="Haque M.S."/>
            <person name="Islam M.S."/>
            <person name="Emdad E.M."/>
            <person name="Islam M.M."/>
            <person name="Ahmed B."/>
            <person name="Halim A."/>
            <person name="Hossen Q.M.M."/>
            <person name="Hossain M.Z."/>
            <person name="Ahmed R."/>
            <person name="Khan M.M."/>
            <person name="Islam R."/>
            <person name="Rashid M.M."/>
            <person name="Khan S.A."/>
            <person name="Rahman M.S."/>
            <person name="Alam M."/>
            <person name="Yahiya A.S."/>
            <person name="Khan M.S."/>
            <person name="Azam M.S."/>
            <person name="Haque T."/>
            <person name="Lashkar M.Z.H."/>
            <person name="Akhand A.I."/>
            <person name="Morshed G."/>
            <person name="Roy S."/>
            <person name="Uddin K.S."/>
            <person name="Rabeya T."/>
            <person name="Hossain A.S."/>
            <person name="Chowdhury A."/>
            <person name="Snigdha A.R."/>
            <person name="Mortoza M.S."/>
            <person name="Matin S.A."/>
            <person name="Hoque S.M.E."/>
            <person name="Islam M.K."/>
            <person name="Roy D.K."/>
            <person name="Haider R."/>
            <person name="Moosa M.M."/>
            <person name="Elias S.M."/>
            <person name="Hasan A.M."/>
            <person name="Jahan S."/>
            <person name="Shafiuddin M."/>
            <person name="Mahmood N."/>
            <person name="Shommy N.S."/>
        </authorList>
    </citation>
    <scope>NUCLEOTIDE SEQUENCE [LARGE SCALE GENOMIC DNA]</scope>
    <source>
        <strain evidence="2">cv. O-4</strain>
    </source>
</reference>
<protein>
    <submittedName>
        <fullName evidence="1">Leucine-rich repeat, ribonuclease inhibitor subtype</fullName>
    </submittedName>
</protein>